<name>A0A7J6QVW8_PEROL</name>
<dbReference type="GO" id="GO:0047545">
    <property type="term" value="F:(S)-2-hydroxyglutarate dehydrogenase activity"/>
    <property type="evidence" value="ECO:0007669"/>
    <property type="project" value="UniProtKB-EC"/>
</dbReference>
<evidence type="ECO:0000256" key="5">
    <source>
        <dbReference type="ARBA" id="ARBA00036066"/>
    </source>
</evidence>
<evidence type="ECO:0000256" key="1">
    <source>
        <dbReference type="ARBA" id="ARBA00001974"/>
    </source>
</evidence>
<comment type="caution">
    <text evidence="10">The sequence shown here is derived from an EMBL/GenBank/DDBJ whole genome shotgun (WGS) entry which is preliminary data.</text>
</comment>
<dbReference type="PANTHER" id="PTHR43104">
    <property type="entry name" value="L-2-HYDROXYGLUTARATE DEHYDROGENASE, MITOCHONDRIAL"/>
    <property type="match status" value="1"/>
</dbReference>
<organism evidence="10 11">
    <name type="scientific">Perkinsus olseni</name>
    <name type="common">Perkinsus atlanticus</name>
    <dbReference type="NCBI Taxonomy" id="32597"/>
    <lineage>
        <taxon>Eukaryota</taxon>
        <taxon>Sar</taxon>
        <taxon>Alveolata</taxon>
        <taxon>Perkinsozoa</taxon>
        <taxon>Perkinsea</taxon>
        <taxon>Perkinsida</taxon>
        <taxon>Perkinsidae</taxon>
        <taxon>Perkinsus</taxon>
    </lineage>
</organism>
<dbReference type="Proteomes" id="UP000574390">
    <property type="component" value="Unassembled WGS sequence"/>
</dbReference>
<evidence type="ECO:0000259" key="9">
    <source>
        <dbReference type="Pfam" id="PF01266"/>
    </source>
</evidence>
<protein>
    <recommendedName>
        <fullName evidence="8">L-2-hydroxyglutarate dehydrogenase, mitochondrial</fullName>
        <ecNumber evidence="7">1.1.99.2</ecNumber>
    </recommendedName>
</protein>
<dbReference type="Gene3D" id="3.30.9.10">
    <property type="entry name" value="D-Amino Acid Oxidase, subunit A, domain 2"/>
    <property type="match status" value="1"/>
</dbReference>
<evidence type="ECO:0000313" key="11">
    <source>
        <dbReference type="Proteomes" id="UP000574390"/>
    </source>
</evidence>
<keyword evidence="4" id="KW-0560">Oxidoreductase</keyword>
<sequence length="385" mass="41982">MAEKTCVVVGAGVVGLAITRALARCAATQVICIDKHSRFGEETSSRNSEVLHQGIYYKKDSLKARTCVRGARLMKNFMHQHSITTLPCGAYIVARDREQLGELLHKAQVNGARDVDWAPSLPEGVPSDFFALWSANTSIFDSHGVMEALRDDAEEHGAMIATDNKVTGKNSVSYSEAAASSGEPPFTLLLNGGEDSMPCDVLINAAGLHATHFSKLWLEDSDTVHIPTTRFVKGNYFKLKSGIKFPFKSLVYPQPTATGLGTHCTLSLDGKALKFGPNGEWLADDVDLDDFKTYQVDPAMAAEFYDSIRDYWPDLPDDSLEPDYSGIRPKIDEGDFVIDDHGYTGKHVSLYGIESPGLTASLAIAEEVLGKLGMKTEEPLSETVE</sequence>
<comment type="cofactor">
    <cofactor evidence="1">
        <name>FAD</name>
        <dbReference type="ChEBI" id="CHEBI:57692"/>
    </cofactor>
</comment>
<dbReference type="Pfam" id="PF01266">
    <property type="entry name" value="DAO"/>
    <property type="match status" value="1"/>
</dbReference>
<dbReference type="InterPro" id="IPR006076">
    <property type="entry name" value="FAD-dep_OxRdtase"/>
</dbReference>
<comment type="similarity">
    <text evidence="6">Belongs to the L2HGDH family.</text>
</comment>
<feature type="domain" description="FAD dependent oxidoreductase" evidence="9">
    <location>
        <begin position="7"/>
        <end position="368"/>
    </location>
</feature>
<proteinExistence type="inferred from homology"/>
<keyword evidence="3" id="KW-0274">FAD</keyword>
<dbReference type="InterPro" id="IPR036188">
    <property type="entry name" value="FAD/NAD-bd_sf"/>
</dbReference>
<dbReference type="EMBL" id="JABANM010026862">
    <property type="protein sequence ID" value="KAF4712281.1"/>
    <property type="molecule type" value="Genomic_DNA"/>
</dbReference>
<evidence type="ECO:0000256" key="6">
    <source>
        <dbReference type="ARBA" id="ARBA00037941"/>
    </source>
</evidence>
<evidence type="ECO:0000256" key="7">
    <source>
        <dbReference type="ARBA" id="ARBA00038878"/>
    </source>
</evidence>
<evidence type="ECO:0000313" key="10">
    <source>
        <dbReference type="EMBL" id="KAF4712281.1"/>
    </source>
</evidence>
<gene>
    <name evidence="10" type="ORF">FOZ62_029561</name>
</gene>
<evidence type="ECO:0000256" key="2">
    <source>
        <dbReference type="ARBA" id="ARBA00022630"/>
    </source>
</evidence>
<dbReference type="Gene3D" id="3.50.50.60">
    <property type="entry name" value="FAD/NAD(P)-binding domain"/>
    <property type="match status" value="1"/>
</dbReference>
<dbReference type="PANTHER" id="PTHR43104:SF4">
    <property type="entry name" value="L-2-HYDROXYGLUTARATE DEHYDROGENASE, MITOCHONDRIAL"/>
    <property type="match status" value="1"/>
</dbReference>
<dbReference type="AlphaFoldDB" id="A0A7J6QVW8"/>
<reference evidence="10 11" key="1">
    <citation type="submission" date="2020-04" db="EMBL/GenBank/DDBJ databases">
        <title>Perkinsus olseni comparative genomics.</title>
        <authorList>
            <person name="Bogema D.R."/>
        </authorList>
    </citation>
    <scope>NUCLEOTIDE SEQUENCE [LARGE SCALE GENOMIC DNA]</scope>
    <source>
        <strain evidence="10">ATCC PRA-205</strain>
    </source>
</reference>
<dbReference type="EC" id="1.1.99.2" evidence="7"/>
<evidence type="ECO:0000256" key="4">
    <source>
        <dbReference type="ARBA" id="ARBA00023002"/>
    </source>
</evidence>
<comment type="catalytic activity">
    <reaction evidence="5">
        <text>(S)-2-hydroxyglutarate + A = 2-oxoglutarate + AH2</text>
        <dbReference type="Rhea" id="RHEA:21252"/>
        <dbReference type="ChEBI" id="CHEBI:13193"/>
        <dbReference type="ChEBI" id="CHEBI:16782"/>
        <dbReference type="ChEBI" id="CHEBI:16810"/>
        <dbReference type="ChEBI" id="CHEBI:17499"/>
        <dbReference type="EC" id="1.1.99.2"/>
    </reaction>
</comment>
<keyword evidence="2" id="KW-0285">Flavoprotein</keyword>
<accession>A0A7J6QVW8</accession>
<evidence type="ECO:0000256" key="8">
    <source>
        <dbReference type="ARBA" id="ARBA00041137"/>
    </source>
</evidence>
<evidence type="ECO:0000256" key="3">
    <source>
        <dbReference type="ARBA" id="ARBA00022827"/>
    </source>
</evidence>
<dbReference type="SUPFAM" id="SSF51905">
    <property type="entry name" value="FAD/NAD(P)-binding domain"/>
    <property type="match status" value="1"/>
</dbReference>